<dbReference type="Gene3D" id="1.10.132.30">
    <property type="match status" value="1"/>
</dbReference>
<reference evidence="10" key="1">
    <citation type="submission" date="2018-02" db="EMBL/GenBank/DDBJ databases">
        <title>Evolution and diversity of non-photosynthetic diatom plastid genomes.</title>
        <authorList>
            <person name="Kamikawa R."/>
            <person name="Ishii K."/>
        </authorList>
    </citation>
    <scope>NUCLEOTIDE SEQUENCE</scope>
    <source>
        <strain evidence="10">PL1-4</strain>
    </source>
</reference>
<dbReference type="GO" id="GO:0000428">
    <property type="term" value="C:DNA-directed RNA polymerase complex"/>
    <property type="evidence" value="ECO:0007669"/>
    <property type="project" value="UniProtKB-KW"/>
</dbReference>
<dbReference type="Gene3D" id="1.10.150.390">
    <property type="match status" value="1"/>
</dbReference>
<evidence type="ECO:0000256" key="1">
    <source>
        <dbReference type="ARBA" id="ARBA00012418"/>
    </source>
</evidence>
<dbReference type="CDD" id="cd02655">
    <property type="entry name" value="RNAP_beta'_C"/>
    <property type="match status" value="1"/>
</dbReference>
<proteinExistence type="predicted"/>
<dbReference type="EC" id="2.7.7.6" evidence="1"/>
<dbReference type="GO" id="GO:0006351">
    <property type="term" value="P:DNA-templated transcription"/>
    <property type="evidence" value="ECO:0007669"/>
    <property type="project" value="InterPro"/>
</dbReference>
<keyword evidence="5" id="KW-0862">Zinc</keyword>
<gene>
    <name evidence="10" type="primary">rpoC2</name>
</gene>
<dbReference type="EMBL" id="AP018506">
    <property type="protein sequence ID" value="BBC77545.1"/>
    <property type="molecule type" value="Genomic_DNA"/>
</dbReference>
<keyword evidence="2" id="KW-0240">DNA-directed RNA polymerase</keyword>
<dbReference type="PANTHER" id="PTHR19376:SF63">
    <property type="entry name" value="DNA-DIRECTED RNA POLYMERASE SUBUNIT BETA"/>
    <property type="match status" value="1"/>
</dbReference>
<sequence>MKYYKYNNNFIGKKDLSNLIKWSVSKYNLLSTSLLIEKLKYLGFYYATQGSISISIEDLKTPANKSFLLKKIEYEIFKIEKIHQKGKITEVERLQRILNLWEVTNEFLKNQVIQYFKTYDPLNSVYIMAFSGARGNISQVRQLVGMRGLMADQQGQVIDMPIIKNFQEGLTITDYLISSYGARKGLIDTALKTADSGYLTRKLIDVSQDIIIREKDCYTIYDLVFSYLNKKDILGRILSRNIYDPIEQKILFRKNTQITSKIFETIKKLKINKLYIRSPLTCNLYRSVCQKCYGWDLTNQNLIDIGSAIGILAGQSIGEPGTQLTMRTFHTGGVVDMIATEHDCSPLTGVFQFSNDFKGLPYRTNLGNIVRITKRISSAIIIPLDPKHEIFKLRLLPNSIIFLKNNQFIKEGSPLGDLSPTIQHPNMIKEPIRALFSGEIDIINHRKKIKSLTKGNLIWILSSKIFFTPFKTFINLYNDYRINKNSSIFRSKINSISNGLLFYKKNKISLDQKEIFRERKEFYLERTKLQRLTVHSKRGNSFLKYKLFNCFLNLSKKNSLKVSIQKNVFGILLLKNFFTITGGISYYDDSNKNMITTFIYSKLIREKLLCEPIKILRTLIWVNEELYLIYYKKEKILIRSGDYIPKGSLITKNLVSTTSGLVQIDRDKKIATVRIKSGIILRKPKKSFKELSNKKLFFPGELDMNNREILFFEDISTKRLNQILIRSIKLYEIPYLQIESEFQESKTKESIRFWTKLDYLYPSNQYITHKRALLSIASSNMEIKNNNFLNNKEIFFIPLENSKSLKLIFQTMINLKNFIPPKLYNRSINICSLAQNNQYINIYMILTYLENITPNSIEVIRIKNKNINGIKHLSLISNEDCFKLDKSDINRKGFFNINYIKSLKESNKIGKILFKNKTHYIVQKGMPYFFPESKVDTINPNRFNKIKRRVVIPSVKESIKFYKNFIIQNYNVKNSLNNFYTRNDPFFSLNIPYLFLKLDNNIYSSAVCDFFYKFKQSDLDYSIDSLKIVKNLKNTKDSYLKKLLLKVSIVKKQNKVKNKYFKSFKIMPLIFGRKFFGEFFKKTGFNLISQIFSKEATNLIFFNQGDYILSGEIIGFLNLEKRIANDITQGLPQIDAALEGQVKQTKRLNRTESNLAQHTFLTNEFIFHKMGLPLEENNTINPHEFLKIYFTYYGLKRKKVYLKNKLSIRKEILDNYDATYRSFKKVELLILNFVNNTYKSEGVFINIKHFEVIIKQMTTKVLITDSGSTSYYPQEIIDFYHLRKILSILKIKKKEYPGYIPLLYGITKSSLNNPSFLSAASFQETTTILKKAALEGKLDWLRGLKENIIVGNLLPIGSGRFRFGIRKV</sequence>
<dbReference type="NCBIfam" id="TIGR02388">
    <property type="entry name" value="rpoC2_cyan"/>
    <property type="match status" value="1"/>
</dbReference>
<accession>A0A2Z5ZB21</accession>
<evidence type="ECO:0000313" key="10">
    <source>
        <dbReference type="EMBL" id="BBC77545.1"/>
    </source>
</evidence>
<evidence type="ECO:0000256" key="5">
    <source>
        <dbReference type="ARBA" id="ARBA00022833"/>
    </source>
</evidence>
<keyword evidence="10" id="KW-0934">Plastid</keyword>
<evidence type="ECO:0000256" key="3">
    <source>
        <dbReference type="ARBA" id="ARBA00022679"/>
    </source>
</evidence>
<dbReference type="InterPro" id="IPR007083">
    <property type="entry name" value="RNA_pol_Rpb1_4"/>
</dbReference>
<evidence type="ECO:0000256" key="6">
    <source>
        <dbReference type="ARBA" id="ARBA00023163"/>
    </source>
</evidence>
<dbReference type="InterPro" id="IPR045867">
    <property type="entry name" value="DNA-dir_RpoC_beta_prime"/>
</dbReference>
<dbReference type="Gene3D" id="1.10.274.100">
    <property type="entry name" value="RNA polymerase Rpb1, domain 3"/>
    <property type="match status" value="1"/>
</dbReference>
<feature type="domain" description="RNA polymerase Rpb1" evidence="8">
    <location>
        <begin position="169"/>
        <end position="894"/>
    </location>
</feature>
<geneLocation type="plastid" evidence="10"/>
<dbReference type="Pfam" id="PF04998">
    <property type="entry name" value="RNA_pol_Rpb1_5"/>
    <property type="match status" value="2"/>
</dbReference>
<evidence type="ECO:0000256" key="4">
    <source>
        <dbReference type="ARBA" id="ARBA00022695"/>
    </source>
</evidence>
<name>A0A2Z5ZB21_9STRA</name>
<dbReference type="InterPro" id="IPR038120">
    <property type="entry name" value="Rpb1_funnel_sf"/>
</dbReference>
<dbReference type="GO" id="GO:0003899">
    <property type="term" value="F:DNA-directed RNA polymerase activity"/>
    <property type="evidence" value="ECO:0007669"/>
    <property type="project" value="UniProtKB-EC"/>
</dbReference>
<dbReference type="InterPro" id="IPR007066">
    <property type="entry name" value="RNA_pol_Rpb1_3"/>
</dbReference>
<evidence type="ECO:0000259" key="9">
    <source>
        <dbReference type="Pfam" id="PF05000"/>
    </source>
</evidence>
<dbReference type="GO" id="GO:0003677">
    <property type="term" value="F:DNA binding"/>
    <property type="evidence" value="ECO:0007669"/>
    <property type="project" value="InterPro"/>
</dbReference>
<dbReference type="Gene3D" id="1.10.1790.20">
    <property type="match status" value="1"/>
</dbReference>
<organism evidence="10">
    <name type="scientific">Nitzschia sp. PL1-4</name>
    <dbReference type="NCBI Taxonomy" id="2083272"/>
    <lineage>
        <taxon>Eukaryota</taxon>
        <taxon>Sar</taxon>
        <taxon>Stramenopiles</taxon>
        <taxon>Ochrophyta</taxon>
        <taxon>Bacillariophyta</taxon>
        <taxon>Bacillariophyceae</taxon>
        <taxon>Bacillariophycidae</taxon>
        <taxon>Bacillariales</taxon>
        <taxon>Bacillariaceae</taxon>
        <taxon>Nitzschia</taxon>
    </lineage>
</organism>
<keyword evidence="3" id="KW-0808">Transferase</keyword>
<dbReference type="InterPro" id="IPR012756">
    <property type="entry name" value="DNA-dir_RpoC2_beta_pp"/>
</dbReference>
<feature type="domain" description="RNA polymerase Rpb1" evidence="8">
    <location>
        <begin position="1193"/>
        <end position="1311"/>
    </location>
</feature>
<dbReference type="InterPro" id="IPR042102">
    <property type="entry name" value="RNA_pol_Rpb1_3_sf"/>
</dbReference>
<dbReference type="PANTHER" id="PTHR19376">
    <property type="entry name" value="DNA-DIRECTED RNA POLYMERASE"/>
    <property type="match status" value="1"/>
</dbReference>
<keyword evidence="6" id="KW-0804">Transcription</keyword>
<dbReference type="Pfam" id="PF05000">
    <property type="entry name" value="RNA_pol_Rpb1_4"/>
    <property type="match status" value="1"/>
</dbReference>
<dbReference type="SUPFAM" id="SSF64484">
    <property type="entry name" value="beta and beta-prime subunits of DNA dependent RNA-polymerase"/>
    <property type="match status" value="1"/>
</dbReference>
<feature type="domain" description="RNA polymerase Rpb1" evidence="9">
    <location>
        <begin position="88"/>
        <end position="160"/>
    </location>
</feature>
<dbReference type="InterPro" id="IPR007081">
    <property type="entry name" value="RNA_pol_Rpb1_5"/>
</dbReference>
<protein>
    <recommendedName>
        <fullName evidence="1">DNA-directed RNA polymerase</fullName>
        <ecNumber evidence="1">2.7.7.6</ecNumber>
    </recommendedName>
</protein>
<dbReference type="Pfam" id="PF04983">
    <property type="entry name" value="RNA_pol_Rpb1_3"/>
    <property type="match status" value="1"/>
</dbReference>
<evidence type="ECO:0000256" key="2">
    <source>
        <dbReference type="ARBA" id="ARBA00022478"/>
    </source>
</evidence>
<evidence type="ECO:0000259" key="8">
    <source>
        <dbReference type="Pfam" id="PF04998"/>
    </source>
</evidence>
<evidence type="ECO:0000259" key="7">
    <source>
        <dbReference type="Pfam" id="PF04983"/>
    </source>
</evidence>
<feature type="domain" description="RNA polymerase Rpb1" evidence="7">
    <location>
        <begin position="8"/>
        <end position="59"/>
    </location>
</feature>
<keyword evidence="4" id="KW-0548">Nucleotidyltransferase</keyword>